<keyword evidence="4 9" id="KW-0732">Signal</keyword>
<evidence type="ECO:0000313" key="12">
    <source>
        <dbReference type="Proteomes" id="UP000051574"/>
    </source>
</evidence>
<evidence type="ECO:0000256" key="8">
    <source>
        <dbReference type="RuleBase" id="RU000354"/>
    </source>
</evidence>
<evidence type="ECO:0000256" key="9">
    <source>
        <dbReference type="SAM" id="SignalP"/>
    </source>
</evidence>
<dbReference type="EMBL" id="LJIG01022830">
    <property type="protein sequence ID" value="KRT78496.1"/>
    <property type="molecule type" value="Genomic_DNA"/>
</dbReference>
<feature type="signal peptide" evidence="9">
    <location>
        <begin position="1"/>
        <end position="19"/>
    </location>
</feature>
<dbReference type="GO" id="GO:0008083">
    <property type="term" value="F:growth factor activity"/>
    <property type="evidence" value="ECO:0007669"/>
    <property type="project" value="UniProtKB-KW"/>
</dbReference>
<keyword evidence="7" id="KW-0325">Glycoprotein</keyword>
<dbReference type="Gene3D" id="2.60.120.970">
    <property type="match status" value="1"/>
</dbReference>
<dbReference type="AlphaFoldDB" id="A0A0T6ATI5"/>
<dbReference type="PRINTS" id="PR00669">
    <property type="entry name" value="INHIBINA"/>
</dbReference>
<organism evidence="11 12">
    <name type="scientific">Oryctes borbonicus</name>
    <dbReference type="NCBI Taxonomy" id="1629725"/>
    <lineage>
        <taxon>Eukaryota</taxon>
        <taxon>Metazoa</taxon>
        <taxon>Ecdysozoa</taxon>
        <taxon>Arthropoda</taxon>
        <taxon>Hexapoda</taxon>
        <taxon>Insecta</taxon>
        <taxon>Pterygota</taxon>
        <taxon>Neoptera</taxon>
        <taxon>Endopterygota</taxon>
        <taxon>Coleoptera</taxon>
        <taxon>Polyphaga</taxon>
        <taxon>Scarabaeiformia</taxon>
        <taxon>Scarabaeidae</taxon>
        <taxon>Dynastinae</taxon>
        <taxon>Oryctes</taxon>
    </lineage>
</organism>
<dbReference type="FunFam" id="2.10.90.10:FF:000001">
    <property type="entry name" value="Bone morphogenetic protein 4"/>
    <property type="match status" value="1"/>
</dbReference>
<dbReference type="InterPro" id="IPR017948">
    <property type="entry name" value="TGFb_CS"/>
</dbReference>
<comment type="similarity">
    <text evidence="2 8">Belongs to the TGF-beta family.</text>
</comment>
<protein>
    <recommendedName>
        <fullName evidence="10">TGF-beta family profile domain-containing protein</fullName>
    </recommendedName>
</protein>
<evidence type="ECO:0000256" key="4">
    <source>
        <dbReference type="ARBA" id="ARBA00022729"/>
    </source>
</evidence>
<dbReference type="GO" id="GO:0005615">
    <property type="term" value="C:extracellular space"/>
    <property type="evidence" value="ECO:0007669"/>
    <property type="project" value="TreeGrafter"/>
</dbReference>
<evidence type="ECO:0000259" key="10">
    <source>
        <dbReference type="PROSITE" id="PS51362"/>
    </source>
</evidence>
<comment type="subcellular location">
    <subcellularLocation>
        <location evidence="1">Secreted</location>
    </subcellularLocation>
</comment>
<dbReference type="InterPro" id="IPR001111">
    <property type="entry name" value="TGF-b_propeptide"/>
</dbReference>
<dbReference type="PANTHER" id="PTHR11848">
    <property type="entry name" value="TGF-BETA FAMILY"/>
    <property type="match status" value="1"/>
</dbReference>
<dbReference type="Pfam" id="PF00688">
    <property type="entry name" value="TGFb_propeptide"/>
    <property type="match status" value="1"/>
</dbReference>
<keyword evidence="3" id="KW-0964">Secreted</keyword>
<dbReference type="PROSITE" id="PS51362">
    <property type="entry name" value="TGF_BETA_2"/>
    <property type="match status" value="1"/>
</dbReference>
<evidence type="ECO:0000256" key="3">
    <source>
        <dbReference type="ARBA" id="ARBA00022525"/>
    </source>
</evidence>
<dbReference type="PANTHER" id="PTHR11848:SF298">
    <property type="entry name" value="DAWDLE, ISOFORM A"/>
    <property type="match status" value="1"/>
</dbReference>
<dbReference type="InterPro" id="IPR015615">
    <property type="entry name" value="TGF-beta-rel"/>
</dbReference>
<reference evidence="11 12" key="1">
    <citation type="submission" date="2015-09" db="EMBL/GenBank/DDBJ databases">
        <title>Draft genome of the scarab beetle Oryctes borbonicus.</title>
        <authorList>
            <person name="Meyer J.M."/>
            <person name="Markov G.V."/>
            <person name="Baskaran P."/>
            <person name="Herrmann M."/>
            <person name="Sommer R.J."/>
            <person name="Roedelsperger C."/>
        </authorList>
    </citation>
    <scope>NUCLEOTIDE SEQUENCE [LARGE SCALE GENOMIC DNA]</scope>
    <source>
        <strain evidence="11">OB123</strain>
        <tissue evidence="11">Whole animal</tissue>
    </source>
</reference>
<gene>
    <name evidence="11" type="ORF">AMK59_7013</name>
</gene>
<dbReference type="SMART" id="SM00204">
    <property type="entry name" value="TGFB"/>
    <property type="match status" value="1"/>
</dbReference>
<accession>A0A0T6ATI5</accession>
<evidence type="ECO:0000256" key="6">
    <source>
        <dbReference type="ARBA" id="ARBA00023157"/>
    </source>
</evidence>
<evidence type="ECO:0000256" key="5">
    <source>
        <dbReference type="ARBA" id="ARBA00023030"/>
    </source>
</evidence>
<comment type="caution">
    <text evidence="11">The sequence shown here is derived from an EMBL/GenBank/DDBJ whole genome shotgun (WGS) entry which is preliminary data.</text>
</comment>
<feature type="domain" description="TGF-beta family profile" evidence="10">
    <location>
        <begin position="285"/>
        <end position="405"/>
    </location>
</feature>
<proteinExistence type="inferred from homology"/>
<evidence type="ECO:0000256" key="1">
    <source>
        <dbReference type="ARBA" id="ARBA00004613"/>
    </source>
</evidence>
<dbReference type="CDD" id="cd13752">
    <property type="entry name" value="TGF_beta_INHB"/>
    <property type="match status" value="1"/>
</dbReference>
<dbReference type="Pfam" id="PF00019">
    <property type="entry name" value="TGF_beta"/>
    <property type="match status" value="1"/>
</dbReference>
<dbReference type="SUPFAM" id="SSF57501">
    <property type="entry name" value="Cystine-knot cytokines"/>
    <property type="match status" value="1"/>
</dbReference>
<evidence type="ECO:0000313" key="11">
    <source>
        <dbReference type="EMBL" id="KRT78496.1"/>
    </source>
</evidence>
<name>A0A0T6ATI5_9SCAR</name>
<evidence type="ECO:0000256" key="7">
    <source>
        <dbReference type="ARBA" id="ARBA00023180"/>
    </source>
</evidence>
<sequence>MYRCTGITVLLLFVCLSDSQSNSDPFSAAAFLKQTPQTACTGCSQKITLIEDEQSNTIQEIDQRSFSDNVLTTLRIEYIKNQILKKLRLKEKPAVSVDDLPQIIKENDYIMSKIRDDGSDDGYSDDFYARTTRAVIFPYEDEARCLKRLRYASACLPFQLPSDIYASDVSSAELWFYKLPDAYDSRNQTIVVSEVAHWDSDISFQKTKPIAIKETSLIEGWVKINVGYVIKNWLQYQDSPIHALNVVCKTCYMDAYNSPISFGKATKPFLIIYTHTQNRVERGHRRKRNVNCEPGNNECCRESLYISFADIGWSDWIIHPPGYNAYFCKGSCATAASLTLTGSQHNFVIQKIMFGNKRKKAAKLELKPCCAPTRYRNLQLLYMNNNKTLTTKILTNMIVESCGCM</sequence>
<keyword evidence="6" id="KW-1015">Disulfide bond</keyword>
<evidence type="ECO:0000256" key="2">
    <source>
        <dbReference type="ARBA" id="ARBA00006656"/>
    </source>
</evidence>
<dbReference type="InterPro" id="IPR029034">
    <property type="entry name" value="Cystine-knot_cytokine"/>
</dbReference>
<keyword evidence="5 8" id="KW-0339">Growth factor</keyword>
<keyword evidence="12" id="KW-1185">Reference proteome</keyword>
<dbReference type="Gene3D" id="2.10.90.10">
    <property type="entry name" value="Cystine-knot cytokines"/>
    <property type="match status" value="1"/>
</dbReference>
<dbReference type="Proteomes" id="UP000051574">
    <property type="component" value="Unassembled WGS sequence"/>
</dbReference>
<feature type="chain" id="PRO_5006668116" description="TGF-beta family profile domain-containing protein" evidence="9">
    <location>
        <begin position="20"/>
        <end position="405"/>
    </location>
</feature>
<dbReference type="InterPro" id="IPR001839">
    <property type="entry name" value="TGF-b_C"/>
</dbReference>
<dbReference type="GO" id="GO:0005125">
    <property type="term" value="F:cytokine activity"/>
    <property type="evidence" value="ECO:0007669"/>
    <property type="project" value="TreeGrafter"/>
</dbReference>
<dbReference type="PROSITE" id="PS00250">
    <property type="entry name" value="TGF_BETA_1"/>
    <property type="match status" value="1"/>
</dbReference>
<dbReference type="OrthoDB" id="6516235at2759"/>